<evidence type="ECO:0000256" key="1">
    <source>
        <dbReference type="ARBA" id="ARBA00009437"/>
    </source>
</evidence>
<comment type="caution">
    <text evidence="3">The sequence shown here is derived from an EMBL/GenBank/DDBJ whole genome shotgun (WGS) entry which is preliminary data.</text>
</comment>
<organism evidence="3 4">
    <name type="scientific">Candidatus Burkholderia verschuerenii</name>
    <dbReference type="NCBI Taxonomy" id="242163"/>
    <lineage>
        <taxon>Bacteria</taxon>
        <taxon>Pseudomonadati</taxon>
        <taxon>Pseudomonadota</taxon>
        <taxon>Betaproteobacteria</taxon>
        <taxon>Burkholderiales</taxon>
        <taxon>Burkholderiaceae</taxon>
        <taxon>Burkholderia</taxon>
    </lineage>
</organism>
<dbReference type="EMBL" id="LFJJ01000284">
    <property type="protein sequence ID" value="KND57039.1"/>
    <property type="molecule type" value="Genomic_DNA"/>
</dbReference>
<dbReference type="AlphaFoldDB" id="A0A0L0M4W3"/>
<feature type="domain" description="LysR substrate-binding" evidence="2">
    <location>
        <begin position="2"/>
        <end position="103"/>
    </location>
</feature>
<evidence type="ECO:0000259" key="2">
    <source>
        <dbReference type="Pfam" id="PF03466"/>
    </source>
</evidence>
<reference evidence="4" key="1">
    <citation type="submission" date="2015-06" db="EMBL/GenBank/DDBJ databases">
        <title>Comparative genomics of Burkholderia leaf nodule symbionts.</title>
        <authorList>
            <person name="Carlier A."/>
            <person name="Eberl L."/>
            <person name="Pinto-Carbo M."/>
        </authorList>
    </citation>
    <scope>NUCLEOTIDE SEQUENCE [LARGE SCALE GENOMIC DNA]</scope>
    <source>
        <strain evidence="4">UZHbot4</strain>
    </source>
</reference>
<accession>A0A0L0M4W3</accession>
<dbReference type="GO" id="GO:0006351">
    <property type="term" value="P:DNA-templated transcription"/>
    <property type="evidence" value="ECO:0007669"/>
    <property type="project" value="TreeGrafter"/>
</dbReference>
<protein>
    <submittedName>
        <fullName evidence="3">Transcriptional regulator, LysR family</fullName>
    </submittedName>
</protein>
<name>A0A0L0M4W3_9BURK</name>
<dbReference type="PATRIC" id="fig|242163.4.peg.3953"/>
<sequence length="112" mass="12400">MLFATRISPVCTPAIASTLSDVGDEAFILEHMHLYDTFWRDDWRHWFETQGKPAHSNGKEWLGFDLYSMVIQAAVDGMGLAIGHDALIEKELSSGLLVAPFAASVESPKSFT</sequence>
<dbReference type="SUPFAM" id="SSF53850">
    <property type="entry name" value="Periplasmic binding protein-like II"/>
    <property type="match status" value="1"/>
</dbReference>
<keyword evidence="4" id="KW-1185">Reference proteome</keyword>
<dbReference type="PANTHER" id="PTHR30537">
    <property type="entry name" value="HTH-TYPE TRANSCRIPTIONAL REGULATOR"/>
    <property type="match status" value="1"/>
</dbReference>
<dbReference type="Gene3D" id="3.40.190.10">
    <property type="entry name" value="Periplasmic binding protein-like II"/>
    <property type="match status" value="1"/>
</dbReference>
<dbReference type="Proteomes" id="UP000036959">
    <property type="component" value="Unassembled WGS sequence"/>
</dbReference>
<proteinExistence type="inferred from homology"/>
<dbReference type="InterPro" id="IPR005119">
    <property type="entry name" value="LysR_subst-bd"/>
</dbReference>
<comment type="similarity">
    <text evidence="1">Belongs to the LysR transcriptional regulatory family.</text>
</comment>
<evidence type="ECO:0000313" key="3">
    <source>
        <dbReference type="EMBL" id="KND57039.1"/>
    </source>
</evidence>
<dbReference type="GO" id="GO:0043565">
    <property type="term" value="F:sequence-specific DNA binding"/>
    <property type="evidence" value="ECO:0007669"/>
    <property type="project" value="TreeGrafter"/>
</dbReference>
<dbReference type="InterPro" id="IPR058163">
    <property type="entry name" value="LysR-type_TF_proteobact-type"/>
</dbReference>
<dbReference type="Pfam" id="PF03466">
    <property type="entry name" value="LysR_substrate"/>
    <property type="match status" value="1"/>
</dbReference>
<dbReference type="GO" id="GO:0003700">
    <property type="term" value="F:DNA-binding transcription factor activity"/>
    <property type="evidence" value="ECO:0007669"/>
    <property type="project" value="TreeGrafter"/>
</dbReference>
<evidence type="ECO:0000313" key="4">
    <source>
        <dbReference type="Proteomes" id="UP000036959"/>
    </source>
</evidence>
<gene>
    <name evidence="3" type="ORF">BVER_00047c</name>
</gene>
<dbReference type="PANTHER" id="PTHR30537:SF74">
    <property type="entry name" value="HTH-TYPE TRANSCRIPTIONAL REGULATOR TRPI"/>
    <property type="match status" value="1"/>
</dbReference>